<evidence type="ECO:0000256" key="7">
    <source>
        <dbReference type="ARBA" id="ARBA00023170"/>
    </source>
</evidence>
<evidence type="ECO:0000256" key="6">
    <source>
        <dbReference type="ARBA" id="ARBA00023136"/>
    </source>
</evidence>
<evidence type="ECO:0000256" key="8">
    <source>
        <dbReference type="ARBA" id="ARBA00023180"/>
    </source>
</evidence>
<keyword evidence="3 12" id="KW-0812">Transmembrane</keyword>
<evidence type="ECO:0000313" key="15">
    <source>
        <dbReference type="Proteomes" id="UP000030748"/>
    </source>
</evidence>
<dbReference type="CDD" id="cd13686">
    <property type="entry name" value="GluR_Plant"/>
    <property type="match status" value="1"/>
</dbReference>
<dbReference type="EMBL" id="KI630292">
    <property type="protein sequence ID" value="EYU42456.1"/>
    <property type="molecule type" value="Genomic_DNA"/>
</dbReference>
<dbReference type="Gene3D" id="1.10.287.70">
    <property type="match status" value="1"/>
</dbReference>
<evidence type="ECO:0000256" key="12">
    <source>
        <dbReference type="SAM" id="Phobius"/>
    </source>
</evidence>
<evidence type="ECO:0000256" key="4">
    <source>
        <dbReference type="ARBA" id="ARBA00022989"/>
    </source>
</evidence>
<evidence type="ECO:0000256" key="3">
    <source>
        <dbReference type="ARBA" id="ARBA00022692"/>
    </source>
</evidence>
<keyword evidence="5" id="KW-0406">Ion transport</keyword>
<dbReference type="GO" id="GO:0005886">
    <property type="term" value="C:plasma membrane"/>
    <property type="evidence" value="ECO:0000318"/>
    <property type="project" value="GO_Central"/>
</dbReference>
<dbReference type="PANTHER" id="PTHR18966">
    <property type="entry name" value="IONOTROPIC GLUTAMATE RECEPTOR"/>
    <property type="match status" value="1"/>
</dbReference>
<dbReference type="GO" id="GO:0038023">
    <property type="term" value="F:signaling receptor activity"/>
    <property type="evidence" value="ECO:0000318"/>
    <property type="project" value="GO_Central"/>
</dbReference>
<organism evidence="14 15">
    <name type="scientific">Erythranthe guttata</name>
    <name type="common">Yellow monkey flower</name>
    <name type="synonym">Mimulus guttatus</name>
    <dbReference type="NCBI Taxonomy" id="4155"/>
    <lineage>
        <taxon>Eukaryota</taxon>
        <taxon>Viridiplantae</taxon>
        <taxon>Streptophyta</taxon>
        <taxon>Embryophyta</taxon>
        <taxon>Tracheophyta</taxon>
        <taxon>Spermatophyta</taxon>
        <taxon>Magnoliopsida</taxon>
        <taxon>eudicotyledons</taxon>
        <taxon>Gunneridae</taxon>
        <taxon>Pentapetalae</taxon>
        <taxon>asterids</taxon>
        <taxon>lamiids</taxon>
        <taxon>Lamiales</taxon>
        <taxon>Phrymaceae</taxon>
        <taxon>Erythranthe</taxon>
    </lineage>
</organism>
<dbReference type="Proteomes" id="UP000030748">
    <property type="component" value="Unassembled WGS sequence"/>
</dbReference>
<evidence type="ECO:0000259" key="13">
    <source>
        <dbReference type="SMART" id="SM00079"/>
    </source>
</evidence>
<keyword evidence="8" id="KW-0325">Glycoprotein</keyword>
<keyword evidence="9" id="KW-1071">Ligand-gated ion channel</keyword>
<keyword evidence="4 12" id="KW-1133">Transmembrane helix</keyword>
<proteinExistence type="predicted"/>
<evidence type="ECO:0000313" key="14">
    <source>
        <dbReference type="EMBL" id="EYU42456.1"/>
    </source>
</evidence>
<dbReference type="FunFam" id="3.40.190.10:FF:000217">
    <property type="entry name" value="Glutamate receptor"/>
    <property type="match status" value="1"/>
</dbReference>
<sequence>MQPPDGDCVVRPKGWESGATEHLRVGIPWKPGFREFVNVVVDPKTNRTYAKGFCIDIFLATLKVCHSLLYSNWSYDAMLQKIPKEYDMVVADATIWAPRLSYVDFTHPYVDSGVVLVVKNKKPFSMWIFVKPLRWDLWLAIIAACILLGVTLRVLERRRQWSVFVLVCWLFMAFVLMQSFTANLSAILTVDQLEFAFSDDYYVGYHKGSFMKEFLIEHLHIRESRMRDYLSTEEYHDALSKGSQNGGVDAVFDELPYMKLLLNRYKSQYKMVGPTYRTGGMGFAFPIGSPLVAHFSRAILNVTQGPNMVFFEQKNFGPGFSSQDPLSSAITQGTSGLTLFEFGGLFIITGSLVAFALIYSEREIITRKLTNTMRCFFPFCFDPRPGEVEVPRDNGGATNGERNGTHQDTGDTPQPHSPQHSPPAPGEPARQGAIIHAQ</sequence>
<reference evidence="14 15" key="1">
    <citation type="journal article" date="2013" name="Proc. Natl. Acad. Sci. U.S.A.">
        <title>Fine-scale variation in meiotic recombination in Mimulus inferred from population shotgun sequencing.</title>
        <authorList>
            <person name="Hellsten U."/>
            <person name="Wright K.M."/>
            <person name="Jenkins J."/>
            <person name="Shu S."/>
            <person name="Yuan Y."/>
            <person name="Wessler S.R."/>
            <person name="Schmutz J."/>
            <person name="Willis J.H."/>
            <person name="Rokhsar D.S."/>
        </authorList>
    </citation>
    <scope>NUCLEOTIDE SEQUENCE [LARGE SCALE GENOMIC DNA]</scope>
    <source>
        <strain evidence="15">cv. DUN x IM62</strain>
    </source>
</reference>
<feature type="region of interest" description="Disordered" evidence="11">
    <location>
        <begin position="387"/>
        <end position="438"/>
    </location>
</feature>
<evidence type="ECO:0000256" key="2">
    <source>
        <dbReference type="ARBA" id="ARBA00022448"/>
    </source>
</evidence>
<feature type="transmembrane region" description="Helical" evidence="12">
    <location>
        <begin position="137"/>
        <end position="155"/>
    </location>
</feature>
<feature type="domain" description="Ionotropic glutamate receptor C-terminal" evidence="13">
    <location>
        <begin position="22"/>
        <end position="318"/>
    </location>
</feature>
<gene>
    <name evidence="14" type="ORF">MIMGU_mgv1a025366mg</name>
</gene>
<keyword evidence="7" id="KW-0675">Receptor</keyword>
<feature type="transmembrane region" description="Helical" evidence="12">
    <location>
        <begin position="162"/>
        <end position="180"/>
    </location>
</feature>
<evidence type="ECO:0000256" key="5">
    <source>
        <dbReference type="ARBA" id="ARBA00023065"/>
    </source>
</evidence>
<protein>
    <recommendedName>
        <fullName evidence="13">Ionotropic glutamate receptor C-terminal domain-containing protein</fullName>
    </recommendedName>
</protein>
<accession>A0A022RR61</accession>
<name>A0A022RR61_ERYGU</name>
<dbReference type="AlphaFoldDB" id="A0A022RR61"/>
<dbReference type="InterPro" id="IPR001638">
    <property type="entry name" value="Solute-binding_3/MltF_N"/>
</dbReference>
<dbReference type="SMART" id="SM00079">
    <property type="entry name" value="PBPe"/>
    <property type="match status" value="1"/>
</dbReference>
<keyword evidence="15" id="KW-1185">Reference proteome</keyword>
<comment type="subcellular location">
    <subcellularLocation>
        <location evidence="1">Membrane</location>
        <topology evidence="1">Multi-pass membrane protein</topology>
    </subcellularLocation>
</comment>
<dbReference type="GO" id="GO:0015276">
    <property type="term" value="F:ligand-gated monoatomic ion channel activity"/>
    <property type="evidence" value="ECO:0000318"/>
    <property type="project" value="GO_Central"/>
</dbReference>
<dbReference type="InterPro" id="IPR015683">
    <property type="entry name" value="Ionotropic_Glu_rcpt"/>
</dbReference>
<keyword evidence="2" id="KW-0813">Transport</keyword>
<evidence type="ECO:0000256" key="11">
    <source>
        <dbReference type="SAM" id="MobiDB-lite"/>
    </source>
</evidence>
<dbReference type="Pfam" id="PF00497">
    <property type="entry name" value="SBP_bac_3"/>
    <property type="match status" value="1"/>
</dbReference>
<dbReference type="InterPro" id="IPR001320">
    <property type="entry name" value="Iontro_rcpt_C"/>
</dbReference>
<dbReference type="SUPFAM" id="SSF53850">
    <property type="entry name" value="Periplasmic binding protein-like II"/>
    <property type="match status" value="1"/>
</dbReference>
<evidence type="ECO:0000256" key="9">
    <source>
        <dbReference type="ARBA" id="ARBA00023286"/>
    </source>
</evidence>
<evidence type="ECO:0000256" key="10">
    <source>
        <dbReference type="ARBA" id="ARBA00023303"/>
    </source>
</evidence>
<evidence type="ECO:0000256" key="1">
    <source>
        <dbReference type="ARBA" id="ARBA00004141"/>
    </source>
</evidence>
<keyword evidence="10" id="KW-0407">Ion channel</keyword>
<keyword evidence="6 12" id="KW-0472">Membrane</keyword>
<dbReference type="Gene3D" id="3.40.190.10">
    <property type="entry name" value="Periplasmic binding protein-like II"/>
    <property type="match status" value="2"/>
</dbReference>
<feature type="transmembrane region" description="Helical" evidence="12">
    <location>
        <begin position="337"/>
        <end position="359"/>
    </location>
</feature>